<comment type="caution">
    <text evidence="1">The sequence shown here is derived from an EMBL/GenBank/DDBJ whole genome shotgun (WGS) entry which is preliminary data.</text>
</comment>
<reference evidence="1" key="1">
    <citation type="journal article" date="2015" name="Nature">
        <title>Complex archaea that bridge the gap between prokaryotes and eukaryotes.</title>
        <authorList>
            <person name="Spang A."/>
            <person name="Saw J.H."/>
            <person name="Jorgensen S.L."/>
            <person name="Zaremba-Niedzwiedzka K."/>
            <person name="Martijn J."/>
            <person name="Lind A.E."/>
            <person name="van Eijk R."/>
            <person name="Schleper C."/>
            <person name="Guy L."/>
            <person name="Ettema T.J."/>
        </authorList>
    </citation>
    <scope>NUCLEOTIDE SEQUENCE</scope>
</reference>
<gene>
    <name evidence="1" type="ORF">LCGC14_0848550</name>
</gene>
<evidence type="ECO:0000313" key="1">
    <source>
        <dbReference type="EMBL" id="KKN28989.1"/>
    </source>
</evidence>
<protein>
    <submittedName>
        <fullName evidence="1">Uncharacterized protein</fullName>
    </submittedName>
</protein>
<name>A0A0F9PFR8_9ZZZZ</name>
<dbReference type="EMBL" id="LAZR01002519">
    <property type="protein sequence ID" value="KKN28989.1"/>
    <property type="molecule type" value="Genomic_DNA"/>
</dbReference>
<sequence length="60" mass="6842">MQLDKAIEVWECYFYGKGPVKHGELCEATKLAIEALKRIASCRETPFHCMVDLLPGETRD</sequence>
<proteinExistence type="predicted"/>
<organism evidence="1">
    <name type="scientific">marine sediment metagenome</name>
    <dbReference type="NCBI Taxonomy" id="412755"/>
    <lineage>
        <taxon>unclassified sequences</taxon>
        <taxon>metagenomes</taxon>
        <taxon>ecological metagenomes</taxon>
    </lineage>
</organism>
<accession>A0A0F9PFR8</accession>
<dbReference type="AlphaFoldDB" id="A0A0F9PFR8"/>